<dbReference type="Proteomes" id="UP000662783">
    <property type="component" value="Chromosome"/>
</dbReference>
<dbReference type="AlphaFoldDB" id="A0A974WII8"/>
<proteinExistence type="predicted"/>
<dbReference type="Pfam" id="PF02190">
    <property type="entry name" value="LON_substr_bdg"/>
    <property type="match status" value="1"/>
</dbReference>
<organism evidence="2 3">
    <name type="scientific">Fulvivirga lutea</name>
    <dbReference type="NCBI Taxonomy" id="2810512"/>
    <lineage>
        <taxon>Bacteria</taxon>
        <taxon>Pseudomonadati</taxon>
        <taxon>Bacteroidota</taxon>
        <taxon>Cytophagia</taxon>
        <taxon>Cytophagales</taxon>
        <taxon>Fulvivirgaceae</taxon>
        <taxon>Fulvivirga</taxon>
    </lineage>
</organism>
<gene>
    <name evidence="2" type="ORF">JR347_10195</name>
</gene>
<accession>A0A974WII8</accession>
<reference evidence="2" key="1">
    <citation type="submission" date="2021-02" db="EMBL/GenBank/DDBJ databases">
        <title>Fulvivirga sp. S481 isolated from sea water.</title>
        <authorList>
            <person name="Bae S.S."/>
            <person name="Baek K."/>
        </authorList>
    </citation>
    <scope>NUCLEOTIDE SEQUENCE</scope>
    <source>
        <strain evidence="2">S481</strain>
    </source>
</reference>
<dbReference type="KEGG" id="fuv:JR347_10195"/>
<dbReference type="InterPro" id="IPR003111">
    <property type="entry name" value="Lon_prtase_N"/>
</dbReference>
<dbReference type="Gene3D" id="2.30.130.40">
    <property type="entry name" value="LON domain-like"/>
    <property type="match status" value="1"/>
</dbReference>
<evidence type="ECO:0000313" key="3">
    <source>
        <dbReference type="Proteomes" id="UP000662783"/>
    </source>
</evidence>
<dbReference type="SUPFAM" id="SSF88697">
    <property type="entry name" value="PUA domain-like"/>
    <property type="match status" value="1"/>
</dbReference>
<evidence type="ECO:0000259" key="1">
    <source>
        <dbReference type="Pfam" id="PF02190"/>
    </source>
</evidence>
<protein>
    <submittedName>
        <fullName evidence="2">LON peptidase substrate-binding domain-containing protein</fullName>
    </submittedName>
</protein>
<dbReference type="EMBL" id="CP070608">
    <property type="protein sequence ID" value="QSE95988.1"/>
    <property type="molecule type" value="Genomic_DNA"/>
</dbReference>
<name>A0A974WII8_9BACT</name>
<keyword evidence="3" id="KW-1185">Reference proteome</keyword>
<feature type="domain" description="Lon N-terminal" evidence="1">
    <location>
        <begin position="7"/>
        <end position="158"/>
    </location>
</feature>
<evidence type="ECO:0000313" key="2">
    <source>
        <dbReference type="EMBL" id="QSE95988.1"/>
    </source>
</evidence>
<sequence>MSEERIIPIFPLNILPLPTELIPLHIFEPRYRQLLQDMESEDIEFGILYAAPINADRVGALVKLESILKRYSTGESDIVVKCNGTFILDKYYKHFKDKQYAGGRIITIDAPSSDYASDELKNAYREYQEVAESSYDSAVTIHDIANSLNLENSDRLKYLRLIAKEKKERFLKERLRFDKYILEQERKYKNSFTLN</sequence>
<dbReference type="InterPro" id="IPR046336">
    <property type="entry name" value="Lon_prtase_N_sf"/>
</dbReference>
<dbReference type="InterPro" id="IPR015947">
    <property type="entry name" value="PUA-like_sf"/>
</dbReference>
<dbReference type="RefSeq" id="WP_205720501.1">
    <property type="nucleotide sequence ID" value="NZ_CP070608.1"/>
</dbReference>